<dbReference type="InterPro" id="IPR015797">
    <property type="entry name" value="NUDIX_hydrolase-like_dom_sf"/>
</dbReference>
<gene>
    <name evidence="1" type="ORF">SAMN04488053_10929</name>
</gene>
<dbReference type="CDD" id="cd04692">
    <property type="entry name" value="NUDIX_Hydrolase"/>
    <property type="match status" value="1"/>
</dbReference>
<evidence type="ECO:0000313" key="2">
    <source>
        <dbReference type="Proteomes" id="UP000198778"/>
    </source>
</evidence>
<proteinExistence type="predicted"/>
<accession>A0A1H0HT48</accession>
<dbReference type="EMBL" id="FNIL01000009">
    <property type="protein sequence ID" value="SDO22308.1"/>
    <property type="molecule type" value="Genomic_DNA"/>
</dbReference>
<dbReference type="RefSeq" id="WP_090843401.1">
    <property type="nucleotide sequence ID" value="NZ_FNIL01000009.1"/>
</dbReference>
<dbReference type="GO" id="GO:0016853">
    <property type="term" value="F:isomerase activity"/>
    <property type="evidence" value="ECO:0007669"/>
    <property type="project" value="UniProtKB-KW"/>
</dbReference>
<dbReference type="PANTHER" id="PTHR10885">
    <property type="entry name" value="ISOPENTENYL-DIPHOSPHATE DELTA-ISOMERASE"/>
    <property type="match status" value="1"/>
</dbReference>
<dbReference type="PANTHER" id="PTHR10885:SF0">
    <property type="entry name" value="ISOPENTENYL-DIPHOSPHATE DELTA-ISOMERASE"/>
    <property type="match status" value="1"/>
</dbReference>
<dbReference type="STRING" id="745820.SAMN04488053_10929"/>
<organism evidence="1 2">
    <name type="scientific">Alkalicoccus daliensis</name>
    <dbReference type="NCBI Taxonomy" id="745820"/>
    <lineage>
        <taxon>Bacteria</taxon>
        <taxon>Bacillati</taxon>
        <taxon>Bacillota</taxon>
        <taxon>Bacilli</taxon>
        <taxon>Bacillales</taxon>
        <taxon>Bacillaceae</taxon>
        <taxon>Alkalicoccus</taxon>
    </lineage>
</organism>
<sequence length="199" mass="23517">METLRIFNENYQQIGEMSREEVHWTGTWHETFHLWILTVEEDKEYIHFQVRSQSKKDFPGLLDITSAGHLLASEKKEDGLREVREEIGLLLELQELDYIGLLNDELLLEDFQDREMCHTYFYRAAAEIWVSYRFNEEVQGMVKIEKKAFRQLWQGEINKIEGTSLSHKGDESDGKSVSLTKRDFVPHSDSYMRRVLNAI</sequence>
<dbReference type="SUPFAM" id="SSF55811">
    <property type="entry name" value="Nudix"/>
    <property type="match status" value="1"/>
</dbReference>
<name>A0A1H0HT48_9BACI</name>
<dbReference type="OrthoDB" id="9780586at2"/>
<dbReference type="Proteomes" id="UP000198778">
    <property type="component" value="Unassembled WGS sequence"/>
</dbReference>
<protein>
    <submittedName>
        <fullName evidence="1">Isopentenyldiphosphate isomerase</fullName>
    </submittedName>
</protein>
<reference evidence="2" key="1">
    <citation type="submission" date="2016-10" db="EMBL/GenBank/DDBJ databases">
        <authorList>
            <person name="Varghese N."/>
            <person name="Submissions S."/>
        </authorList>
    </citation>
    <scope>NUCLEOTIDE SEQUENCE [LARGE SCALE GENOMIC DNA]</scope>
    <source>
        <strain evidence="2">CGMCC 1.10369</strain>
    </source>
</reference>
<dbReference type="AlphaFoldDB" id="A0A1H0HT48"/>
<keyword evidence="1" id="KW-0413">Isomerase</keyword>
<keyword evidence="2" id="KW-1185">Reference proteome</keyword>
<evidence type="ECO:0000313" key="1">
    <source>
        <dbReference type="EMBL" id="SDO22308.1"/>
    </source>
</evidence>
<dbReference type="Gene3D" id="3.90.79.10">
    <property type="entry name" value="Nucleoside Triphosphate Pyrophosphohydrolase"/>
    <property type="match status" value="1"/>
</dbReference>